<proteinExistence type="inferred from homology"/>
<feature type="transmembrane region" description="Helical" evidence="6">
    <location>
        <begin position="165"/>
        <end position="182"/>
    </location>
</feature>
<dbReference type="InterPro" id="IPR000620">
    <property type="entry name" value="EamA_dom"/>
</dbReference>
<evidence type="ECO:0000256" key="1">
    <source>
        <dbReference type="ARBA" id="ARBA00004141"/>
    </source>
</evidence>
<comment type="caution">
    <text evidence="8">The sequence shown here is derived from an EMBL/GenBank/DDBJ whole genome shotgun (WGS) entry which is preliminary data.</text>
</comment>
<evidence type="ECO:0000259" key="7">
    <source>
        <dbReference type="Pfam" id="PF00892"/>
    </source>
</evidence>
<evidence type="ECO:0000313" key="9">
    <source>
        <dbReference type="Proteomes" id="UP001243009"/>
    </source>
</evidence>
<dbReference type="Proteomes" id="UP001243009">
    <property type="component" value="Unassembled WGS sequence"/>
</dbReference>
<comment type="subcellular location">
    <subcellularLocation>
        <location evidence="1">Membrane</location>
        <topology evidence="1">Multi-pass membrane protein</topology>
    </subcellularLocation>
</comment>
<feature type="transmembrane region" description="Helical" evidence="6">
    <location>
        <begin position="227"/>
        <end position="248"/>
    </location>
</feature>
<accession>A0ABT9DZZ3</accession>
<feature type="transmembrane region" description="Helical" evidence="6">
    <location>
        <begin position="115"/>
        <end position="134"/>
    </location>
</feature>
<feature type="transmembrane region" description="Helical" evidence="6">
    <location>
        <begin position="141"/>
        <end position="159"/>
    </location>
</feature>
<dbReference type="EMBL" id="JAUTWS010000011">
    <property type="protein sequence ID" value="MDO9709454.1"/>
    <property type="molecule type" value="Genomic_DNA"/>
</dbReference>
<gene>
    <name evidence="8" type="ORF">Q7A36_13965</name>
</gene>
<dbReference type="Pfam" id="PF00892">
    <property type="entry name" value="EamA"/>
    <property type="match status" value="2"/>
</dbReference>
<dbReference type="PANTHER" id="PTHR32322">
    <property type="entry name" value="INNER MEMBRANE TRANSPORTER"/>
    <property type="match status" value="1"/>
</dbReference>
<keyword evidence="3 6" id="KW-0812">Transmembrane</keyword>
<comment type="similarity">
    <text evidence="2">Belongs to the EamA transporter family.</text>
</comment>
<feature type="domain" description="EamA" evidence="7">
    <location>
        <begin position="23"/>
        <end position="157"/>
    </location>
</feature>
<keyword evidence="4 6" id="KW-1133">Transmembrane helix</keyword>
<evidence type="ECO:0000256" key="2">
    <source>
        <dbReference type="ARBA" id="ARBA00007362"/>
    </source>
</evidence>
<feature type="transmembrane region" description="Helical" evidence="6">
    <location>
        <begin position="194"/>
        <end position="215"/>
    </location>
</feature>
<keyword evidence="5 6" id="KW-0472">Membrane</keyword>
<reference evidence="8 9" key="1">
    <citation type="submission" date="2023-08" db="EMBL/GenBank/DDBJ databases">
        <title>The draft genome sequence of Paracraurococcus sp. LOR1-02.</title>
        <authorList>
            <person name="Kingkaew E."/>
            <person name="Tanasupawat S."/>
        </authorList>
    </citation>
    <scope>NUCLEOTIDE SEQUENCE [LARGE SCALE GENOMIC DNA]</scope>
    <source>
        <strain evidence="8 9">LOR1-02</strain>
    </source>
</reference>
<dbReference type="InterPro" id="IPR037185">
    <property type="entry name" value="EmrE-like"/>
</dbReference>
<dbReference type="SUPFAM" id="SSF103481">
    <property type="entry name" value="Multidrug resistance efflux transporter EmrE"/>
    <property type="match status" value="2"/>
</dbReference>
<dbReference type="RefSeq" id="WP_305104317.1">
    <property type="nucleotide sequence ID" value="NZ_JAUTWS010000011.1"/>
</dbReference>
<feature type="transmembrane region" description="Helical" evidence="6">
    <location>
        <begin position="260"/>
        <end position="279"/>
    </location>
</feature>
<evidence type="ECO:0000256" key="6">
    <source>
        <dbReference type="SAM" id="Phobius"/>
    </source>
</evidence>
<protein>
    <submittedName>
        <fullName evidence="8">DMT family transporter</fullName>
    </submittedName>
</protein>
<feature type="transmembrane region" description="Helical" evidence="6">
    <location>
        <begin position="21"/>
        <end position="41"/>
    </location>
</feature>
<sequence length="307" mass="31204">MSAALASPTRRPAVMAGLDPALLGLVWGLVAALAWGSYLAFARVGVAGGLAPLDFSLLRYGVAGLILLPVLLRRRPLRLGGLGWRRGLLLAVLAGPPFILASTLGYRFAPLAHGAVVQPAALTIGAMLAAALVLGERVAPLRWLGLGVVLLGLGIVSGAGFEGGAWRGDLAFAAAGLLWAGYTLASRLFRADPLTATAVVSVLGGVASLGLWLGFGDPAAMLAQGWRVLALQAAIQGGLVGALSVFAFSRAVALLGAARAAMFPAMVPAFAVLFGIPVAGEWPEAAQWIGLGVVMAGLPVAMGLLRR</sequence>
<name>A0ABT9DZZ3_9PROT</name>
<organism evidence="8 9">
    <name type="scientific">Paracraurococcus lichenis</name>
    <dbReference type="NCBI Taxonomy" id="3064888"/>
    <lineage>
        <taxon>Bacteria</taxon>
        <taxon>Pseudomonadati</taxon>
        <taxon>Pseudomonadota</taxon>
        <taxon>Alphaproteobacteria</taxon>
        <taxon>Acetobacterales</taxon>
        <taxon>Roseomonadaceae</taxon>
        <taxon>Paracraurococcus</taxon>
    </lineage>
</organism>
<evidence type="ECO:0000256" key="4">
    <source>
        <dbReference type="ARBA" id="ARBA00022989"/>
    </source>
</evidence>
<feature type="transmembrane region" description="Helical" evidence="6">
    <location>
        <begin position="285"/>
        <end position="305"/>
    </location>
</feature>
<evidence type="ECO:0000256" key="5">
    <source>
        <dbReference type="ARBA" id="ARBA00023136"/>
    </source>
</evidence>
<keyword evidence="9" id="KW-1185">Reference proteome</keyword>
<evidence type="ECO:0000256" key="3">
    <source>
        <dbReference type="ARBA" id="ARBA00022692"/>
    </source>
</evidence>
<dbReference type="InterPro" id="IPR050638">
    <property type="entry name" value="AA-Vitamin_Transporters"/>
</dbReference>
<feature type="domain" description="EamA" evidence="7">
    <location>
        <begin position="167"/>
        <end position="298"/>
    </location>
</feature>
<feature type="transmembrane region" description="Helical" evidence="6">
    <location>
        <begin position="53"/>
        <end position="72"/>
    </location>
</feature>
<dbReference type="PANTHER" id="PTHR32322:SF2">
    <property type="entry name" value="EAMA DOMAIN-CONTAINING PROTEIN"/>
    <property type="match status" value="1"/>
</dbReference>
<feature type="transmembrane region" description="Helical" evidence="6">
    <location>
        <begin position="88"/>
        <end position="109"/>
    </location>
</feature>
<evidence type="ECO:0000313" key="8">
    <source>
        <dbReference type="EMBL" id="MDO9709454.1"/>
    </source>
</evidence>